<evidence type="ECO:0000313" key="3">
    <source>
        <dbReference type="EMBL" id="SVE02560.1"/>
    </source>
</evidence>
<dbReference type="PANTHER" id="PTHR47062">
    <property type="match status" value="1"/>
</dbReference>
<evidence type="ECO:0000259" key="2">
    <source>
        <dbReference type="PROSITE" id="PS01031"/>
    </source>
</evidence>
<dbReference type="EMBL" id="UINC01189046">
    <property type="protein sequence ID" value="SVE02560.1"/>
    <property type="molecule type" value="Genomic_DNA"/>
</dbReference>
<sequence>MLVGFEPFERMLEQMAKVPSDGYPPYNIEQIDGSHFRISLAVAGFLIEELSVAVDENRLFISGHQQEREGQSFLHRGIAKRQFQRSFLLASGLEVSGSWLENGMLHIDIVRPDPDTRVRQIDIKSSPDTVSG</sequence>
<dbReference type="SUPFAM" id="SSF49764">
    <property type="entry name" value="HSP20-like chaperones"/>
    <property type="match status" value="1"/>
</dbReference>
<dbReference type="InterPro" id="IPR008978">
    <property type="entry name" value="HSP20-like_chaperone"/>
</dbReference>
<dbReference type="Pfam" id="PF00011">
    <property type="entry name" value="HSP20"/>
    <property type="match status" value="1"/>
</dbReference>
<protein>
    <recommendedName>
        <fullName evidence="2">SHSP domain-containing protein</fullName>
    </recommendedName>
</protein>
<dbReference type="Gene3D" id="2.60.40.790">
    <property type="match status" value="1"/>
</dbReference>
<dbReference type="PANTHER" id="PTHR47062:SF1">
    <property type="entry name" value="SMALL HEAT SHOCK PROTEIN IBPA"/>
    <property type="match status" value="1"/>
</dbReference>
<dbReference type="PROSITE" id="PS01031">
    <property type="entry name" value="SHSP"/>
    <property type="match status" value="1"/>
</dbReference>
<dbReference type="AlphaFoldDB" id="A0A383A4P4"/>
<reference evidence="3" key="1">
    <citation type="submission" date="2018-05" db="EMBL/GenBank/DDBJ databases">
        <authorList>
            <person name="Lanie J.A."/>
            <person name="Ng W.-L."/>
            <person name="Kazmierczak K.M."/>
            <person name="Andrzejewski T.M."/>
            <person name="Davidsen T.M."/>
            <person name="Wayne K.J."/>
            <person name="Tettelin H."/>
            <person name="Glass J.I."/>
            <person name="Rusch D."/>
            <person name="Podicherti R."/>
            <person name="Tsui H.-C.T."/>
            <person name="Winkler M.E."/>
        </authorList>
    </citation>
    <scope>NUCLEOTIDE SEQUENCE</scope>
</reference>
<organism evidence="3">
    <name type="scientific">marine metagenome</name>
    <dbReference type="NCBI Taxonomy" id="408172"/>
    <lineage>
        <taxon>unclassified sequences</taxon>
        <taxon>metagenomes</taxon>
        <taxon>ecological metagenomes</taxon>
    </lineage>
</organism>
<feature type="domain" description="SHSP" evidence="2">
    <location>
        <begin position="17"/>
        <end position="126"/>
    </location>
</feature>
<accession>A0A383A4P4</accession>
<dbReference type="InterPro" id="IPR002068">
    <property type="entry name" value="A-crystallin/Hsp20_dom"/>
</dbReference>
<proteinExistence type="predicted"/>
<dbReference type="InterPro" id="IPR037913">
    <property type="entry name" value="ACD_IbpA/B"/>
</dbReference>
<evidence type="ECO:0000256" key="1">
    <source>
        <dbReference type="ARBA" id="ARBA00023016"/>
    </source>
</evidence>
<gene>
    <name evidence="3" type="ORF">METZ01_LOCUS455414</name>
</gene>
<keyword evidence="1" id="KW-0346">Stress response</keyword>
<name>A0A383A4P4_9ZZZZ</name>
<dbReference type="CDD" id="cd06470">
    <property type="entry name" value="ACD_IbpA-B_like"/>
    <property type="match status" value="1"/>
</dbReference>